<sequence>MHLQSLIIVISQLSLIFLTPFNMLYTFVHKNSLQSRDIAVIFNLTNCITLVSYKRNKITEFSCAI</sequence>
<organism evidence="2 3">
    <name type="scientific">Chironomus riparius</name>
    <dbReference type="NCBI Taxonomy" id="315576"/>
    <lineage>
        <taxon>Eukaryota</taxon>
        <taxon>Metazoa</taxon>
        <taxon>Ecdysozoa</taxon>
        <taxon>Arthropoda</taxon>
        <taxon>Hexapoda</taxon>
        <taxon>Insecta</taxon>
        <taxon>Pterygota</taxon>
        <taxon>Neoptera</taxon>
        <taxon>Endopterygota</taxon>
        <taxon>Diptera</taxon>
        <taxon>Nematocera</taxon>
        <taxon>Chironomoidea</taxon>
        <taxon>Chironomidae</taxon>
        <taxon>Chironominae</taxon>
        <taxon>Chironomus</taxon>
    </lineage>
</organism>
<dbReference type="Proteomes" id="UP001153620">
    <property type="component" value="Chromosome 2"/>
</dbReference>
<feature type="transmembrane region" description="Helical" evidence="1">
    <location>
        <begin position="6"/>
        <end position="28"/>
    </location>
</feature>
<gene>
    <name evidence="2" type="ORF">CHIRRI_LOCUS5897</name>
</gene>
<dbReference type="AlphaFoldDB" id="A0A9N9RTK9"/>
<keyword evidence="1" id="KW-1133">Transmembrane helix</keyword>
<keyword evidence="1" id="KW-0812">Transmembrane</keyword>
<accession>A0A9N9RTK9</accession>
<protein>
    <submittedName>
        <fullName evidence="2">Uncharacterized protein</fullName>
    </submittedName>
</protein>
<reference evidence="2" key="2">
    <citation type="submission" date="2022-10" db="EMBL/GenBank/DDBJ databases">
        <authorList>
            <consortium name="ENA_rothamsted_submissions"/>
            <consortium name="culmorum"/>
            <person name="King R."/>
        </authorList>
    </citation>
    <scope>NUCLEOTIDE SEQUENCE</scope>
</reference>
<proteinExistence type="predicted"/>
<dbReference type="EMBL" id="OU895878">
    <property type="protein sequence ID" value="CAG9802995.1"/>
    <property type="molecule type" value="Genomic_DNA"/>
</dbReference>
<evidence type="ECO:0000313" key="3">
    <source>
        <dbReference type="Proteomes" id="UP001153620"/>
    </source>
</evidence>
<reference evidence="2" key="1">
    <citation type="submission" date="2022-01" db="EMBL/GenBank/DDBJ databases">
        <authorList>
            <person name="King R."/>
        </authorList>
    </citation>
    <scope>NUCLEOTIDE SEQUENCE</scope>
</reference>
<name>A0A9N9RTK9_9DIPT</name>
<keyword evidence="3" id="KW-1185">Reference proteome</keyword>
<evidence type="ECO:0000313" key="2">
    <source>
        <dbReference type="EMBL" id="CAG9802995.1"/>
    </source>
</evidence>
<keyword evidence="1" id="KW-0472">Membrane</keyword>
<evidence type="ECO:0000256" key="1">
    <source>
        <dbReference type="SAM" id="Phobius"/>
    </source>
</evidence>